<dbReference type="Pfam" id="PF10706">
    <property type="entry name" value="Aminoglyc_resit"/>
    <property type="match status" value="1"/>
</dbReference>
<protein>
    <submittedName>
        <fullName evidence="1">Aminoglycoside-2''-adenylyltransferase</fullName>
    </submittedName>
</protein>
<comment type="caution">
    <text evidence="1">The sequence shown here is derived from an EMBL/GenBank/DDBJ whole genome shotgun (WGS) entry which is preliminary data.</text>
</comment>
<dbReference type="EMBL" id="PVNE01000021">
    <property type="protein sequence ID" value="PRX39703.1"/>
    <property type="molecule type" value="Genomic_DNA"/>
</dbReference>
<name>A0A2T0LCH0_9BACL</name>
<evidence type="ECO:0000313" key="2">
    <source>
        <dbReference type="Proteomes" id="UP000237797"/>
    </source>
</evidence>
<proteinExistence type="predicted"/>
<dbReference type="GO" id="GO:0016779">
    <property type="term" value="F:nucleotidyltransferase activity"/>
    <property type="evidence" value="ECO:0007669"/>
    <property type="project" value="UniProtKB-KW"/>
</dbReference>
<keyword evidence="2" id="KW-1185">Reference proteome</keyword>
<dbReference type="OrthoDB" id="9800567at2"/>
<keyword evidence="1" id="KW-0808">Transferase</keyword>
<accession>A0A2T0LCH0</accession>
<organism evidence="1 2">
    <name type="scientific">Planifilum fimeticola</name>
    <dbReference type="NCBI Taxonomy" id="201975"/>
    <lineage>
        <taxon>Bacteria</taxon>
        <taxon>Bacillati</taxon>
        <taxon>Bacillota</taxon>
        <taxon>Bacilli</taxon>
        <taxon>Bacillales</taxon>
        <taxon>Thermoactinomycetaceae</taxon>
        <taxon>Planifilum</taxon>
    </lineage>
</organism>
<dbReference type="InterPro" id="IPR019646">
    <property type="entry name" value="Aminoglyc_AdlTrfase"/>
</dbReference>
<sequence>MKECAVSSPELDRILRLMGGFHYPWFIAGGWALDLACGRQTRAHEDVDLCLFREHLVPLLRFFEDWEKAVAVPGEERLVPCRSERDVEPPRHELHFRKEGRSVEFLLIDREGDEVLFRRDPSIRMPLGQLARKDPLGRPYVSPAWQLLFKAKNSRSKDEADFLTHLPFLNGEEKRWLLSALRIHHPSSGWIERLENEV</sequence>
<dbReference type="Proteomes" id="UP000237797">
    <property type="component" value="Unassembled WGS sequence"/>
</dbReference>
<dbReference type="AlphaFoldDB" id="A0A2T0LCH0"/>
<dbReference type="RefSeq" id="WP_106345881.1">
    <property type="nucleotide sequence ID" value="NZ_PVNE01000021.1"/>
</dbReference>
<evidence type="ECO:0000313" key="1">
    <source>
        <dbReference type="EMBL" id="PRX39703.1"/>
    </source>
</evidence>
<keyword evidence="1" id="KW-0548">Nucleotidyltransferase</keyword>
<dbReference type="Gene3D" id="3.30.460.40">
    <property type="match status" value="1"/>
</dbReference>
<gene>
    <name evidence="1" type="ORF">CLV97_12130</name>
</gene>
<reference evidence="1 2" key="1">
    <citation type="submission" date="2018-03" db="EMBL/GenBank/DDBJ databases">
        <title>Genomic Encyclopedia of Archaeal and Bacterial Type Strains, Phase II (KMG-II): from individual species to whole genera.</title>
        <authorList>
            <person name="Goeker M."/>
        </authorList>
    </citation>
    <scope>NUCLEOTIDE SEQUENCE [LARGE SCALE GENOMIC DNA]</scope>
    <source>
        <strain evidence="1 2">DSM 44946</strain>
    </source>
</reference>